<dbReference type="GeneID" id="54407918"/>
<dbReference type="RefSeq" id="XP_033527072.1">
    <property type="nucleotide sequence ID" value="XM_033667486.1"/>
</dbReference>
<gene>
    <name evidence="2" type="ORF">P153DRAFT_363972</name>
</gene>
<feature type="compositionally biased region" description="Basic and acidic residues" evidence="1">
    <location>
        <begin position="59"/>
        <end position="69"/>
    </location>
</feature>
<sequence>MSEPISSTGRGGAGNIGHDPRVYIDGGITRQGPTVPETEGTLSTGRGGAGNIGSPKLMPADHDRGRRISSDNIPGAATMEAQDEFHTGRGGAGNIYKEKYGGHSQSPDRKGLGDKIKQALHLEKKEKHEPSPLANTTTTK</sequence>
<evidence type="ECO:0000313" key="2">
    <source>
        <dbReference type="EMBL" id="KAF2132685.1"/>
    </source>
</evidence>
<dbReference type="Pfam" id="PF12223">
    <property type="entry name" value="DUF3602"/>
    <property type="match status" value="1"/>
</dbReference>
<feature type="compositionally biased region" description="Basic and acidic residues" evidence="1">
    <location>
        <begin position="96"/>
        <end position="130"/>
    </location>
</feature>
<dbReference type="EMBL" id="ML977500">
    <property type="protein sequence ID" value="KAF2132685.1"/>
    <property type="molecule type" value="Genomic_DNA"/>
</dbReference>
<evidence type="ECO:0000313" key="3">
    <source>
        <dbReference type="Proteomes" id="UP000799771"/>
    </source>
</evidence>
<protein>
    <submittedName>
        <fullName evidence="2">Uncharacterized protein</fullName>
    </submittedName>
</protein>
<organism evidence="2 3">
    <name type="scientific">Dothidotthia symphoricarpi CBS 119687</name>
    <dbReference type="NCBI Taxonomy" id="1392245"/>
    <lineage>
        <taxon>Eukaryota</taxon>
        <taxon>Fungi</taxon>
        <taxon>Dikarya</taxon>
        <taxon>Ascomycota</taxon>
        <taxon>Pezizomycotina</taxon>
        <taxon>Dothideomycetes</taxon>
        <taxon>Pleosporomycetidae</taxon>
        <taxon>Pleosporales</taxon>
        <taxon>Dothidotthiaceae</taxon>
        <taxon>Dothidotthia</taxon>
    </lineage>
</organism>
<dbReference type="OrthoDB" id="2537432at2759"/>
<dbReference type="Proteomes" id="UP000799771">
    <property type="component" value="Unassembled WGS sequence"/>
</dbReference>
<dbReference type="InterPro" id="IPR022024">
    <property type="entry name" value="DUF3602"/>
</dbReference>
<accession>A0A6A6ANR3</accession>
<evidence type="ECO:0000256" key="1">
    <source>
        <dbReference type="SAM" id="MobiDB-lite"/>
    </source>
</evidence>
<dbReference type="AlphaFoldDB" id="A0A6A6ANR3"/>
<dbReference type="PANTHER" id="PTHR34693">
    <property type="entry name" value="PROTEIN PAR32"/>
    <property type="match status" value="1"/>
</dbReference>
<reference evidence="2" key="1">
    <citation type="journal article" date="2020" name="Stud. Mycol.">
        <title>101 Dothideomycetes genomes: a test case for predicting lifestyles and emergence of pathogens.</title>
        <authorList>
            <person name="Haridas S."/>
            <person name="Albert R."/>
            <person name="Binder M."/>
            <person name="Bloem J."/>
            <person name="Labutti K."/>
            <person name="Salamov A."/>
            <person name="Andreopoulos B."/>
            <person name="Baker S."/>
            <person name="Barry K."/>
            <person name="Bills G."/>
            <person name="Bluhm B."/>
            <person name="Cannon C."/>
            <person name="Castanera R."/>
            <person name="Culley D."/>
            <person name="Daum C."/>
            <person name="Ezra D."/>
            <person name="Gonzalez J."/>
            <person name="Henrissat B."/>
            <person name="Kuo A."/>
            <person name="Liang C."/>
            <person name="Lipzen A."/>
            <person name="Lutzoni F."/>
            <person name="Magnuson J."/>
            <person name="Mondo S."/>
            <person name="Nolan M."/>
            <person name="Ohm R."/>
            <person name="Pangilinan J."/>
            <person name="Park H.-J."/>
            <person name="Ramirez L."/>
            <person name="Alfaro M."/>
            <person name="Sun H."/>
            <person name="Tritt A."/>
            <person name="Yoshinaga Y."/>
            <person name="Zwiers L.-H."/>
            <person name="Turgeon B."/>
            <person name="Goodwin S."/>
            <person name="Spatafora J."/>
            <person name="Crous P."/>
            <person name="Grigoriev I."/>
        </authorList>
    </citation>
    <scope>NUCLEOTIDE SEQUENCE</scope>
    <source>
        <strain evidence="2">CBS 119687</strain>
    </source>
</reference>
<dbReference type="InterPro" id="IPR053203">
    <property type="entry name" value="Cisplatin_resist-associated"/>
</dbReference>
<dbReference type="PANTHER" id="PTHR34693:SF3">
    <property type="match status" value="1"/>
</dbReference>
<name>A0A6A6ANR3_9PLEO</name>
<proteinExistence type="predicted"/>
<feature type="region of interest" description="Disordered" evidence="1">
    <location>
        <begin position="1"/>
        <end position="140"/>
    </location>
</feature>
<keyword evidence="3" id="KW-1185">Reference proteome</keyword>